<dbReference type="AlphaFoldDB" id="A0A401T3Y4"/>
<organism evidence="4 5">
    <name type="scientific">Chiloscyllium punctatum</name>
    <name type="common">Brownbanded bambooshark</name>
    <name type="synonym">Hemiscyllium punctatum</name>
    <dbReference type="NCBI Taxonomy" id="137246"/>
    <lineage>
        <taxon>Eukaryota</taxon>
        <taxon>Metazoa</taxon>
        <taxon>Chordata</taxon>
        <taxon>Craniata</taxon>
        <taxon>Vertebrata</taxon>
        <taxon>Chondrichthyes</taxon>
        <taxon>Elasmobranchii</taxon>
        <taxon>Galeomorphii</taxon>
        <taxon>Galeoidea</taxon>
        <taxon>Orectolobiformes</taxon>
        <taxon>Hemiscylliidae</taxon>
        <taxon>Chiloscyllium</taxon>
    </lineage>
</organism>
<sequence>LYSCLANGSADEFQRGEQLFRVRAVKDPLQIGFHLSATVVPPQTAQAKGAFNVAVMFDRCRITSCSCTCGAGAKWCAHVVALCLFRIHNASAVCLRAPVSESLSRLQRDQLQKFAQYLISELPQQILPTAQRLLDELLSSQSTAINTVCGAPDPTAGPSASDQSTWYLDESTLSDNIKKTLHKFCGPSPVVFSDVNSLYLSSTEPPAAAEWACLLRPLRGREPEGIWNLLSIVREMFKRRDSNAAPLLEILTDQCLTYEQTGLTRNIWCLLHSLSRICDQRRKELCSQLRQWHLKVIEIVKRGQHRKSLDKLFQGFKPAVEACYFSWEEAFPISGITYNSAEKKSTFCWAKAAPHKSSKACAEVHSADSACEPGNEAMPRTPGPEGAGLKPASVGKSRSPPEPAVRPKDGTTKRKAGPDGSRGNPGRSSSMAMEVDKPVYKAGPTKCKLPQGKCSSSKHSGKRRTSSEDSSLEPDLAELGLDDGTLALGAEASNTFDFDDGSYKDLYPDESDGFFAEGFRPEANGSVAKSQTGEQLEELSNGEPETPAKADASSQPIGLETAKGPAAGEDDYQVYYLNPQEVTKEESKQEGSNEEEQDIFAGLKPLEQESRMEVLFACAEALYAHGYNNEACRLAIDLARDLLANPPDLKVEQPQTKHSVLNF</sequence>
<dbReference type="OMA" id="KTHAIYL"/>
<evidence type="ECO:0000259" key="3">
    <source>
        <dbReference type="PROSITE" id="PS50966"/>
    </source>
</evidence>
<evidence type="ECO:0000313" key="5">
    <source>
        <dbReference type="Proteomes" id="UP000287033"/>
    </source>
</evidence>
<feature type="non-terminal residue" evidence="4">
    <location>
        <position position="1"/>
    </location>
</feature>
<keyword evidence="1" id="KW-0862">Zinc</keyword>
<dbReference type="GO" id="GO:0008270">
    <property type="term" value="F:zinc ion binding"/>
    <property type="evidence" value="ECO:0007669"/>
    <property type="project" value="UniProtKB-KW"/>
</dbReference>
<dbReference type="EMBL" id="BEZZ01000982">
    <property type="protein sequence ID" value="GCC37338.1"/>
    <property type="molecule type" value="Genomic_DNA"/>
</dbReference>
<dbReference type="GO" id="GO:0031462">
    <property type="term" value="C:Cul2-RING ubiquitin ligase complex"/>
    <property type="evidence" value="ECO:0007669"/>
    <property type="project" value="TreeGrafter"/>
</dbReference>
<dbReference type="PROSITE" id="PS50966">
    <property type="entry name" value="ZF_SWIM"/>
    <property type="match status" value="1"/>
</dbReference>
<dbReference type="PANTHER" id="PTHR22619:SF1">
    <property type="entry name" value="ZINC FINGER SWIM DOMAIN-CONTAINING PROTEIN 8"/>
    <property type="match status" value="1"/>
</dbReference>
<feature type="region of interest" description="Disordered" evidence="2">
    <location>
        <begin position="495"/>
        <end position="571"/>
    </location>
</feature>
<dbReference type="OrthoDB" id="10013584at2759"/>
<gene>
    <name evidence="4" type="ORF">chiPu_0015842</name>
</gene>
<evidence type="ECO:0000256" key="1">
    <source>
        <dbReference type="PROSITE-ProRule" id="PRU00325"/>
    </source>
</evidence>
<dbReference type="Pfam" id="PF25572">
    <property type="entry name" value="TPR_ZSWIM8"/>
    <property type="match status" value="1"/>
</dbReference>
<keyword evidence="5" id="KW-1185">Reference proteome</keyword>
<name>A0A401T3Y4_CHIPU</name>
<feature type="domain" description="SWIM-type" evidence="3">
    <location>
        <begin position="51"/>
        <end position="87"/>
    </location>
</feature>
<protein>
    <recommendedName>
        <fullName evidence="3">SWIM-type domain-containing protein</fullName>
    </recommendedName>
</protein>
<dbReference type="STRING" id="137246.A0A401T3Y4"/>
<keyword evidence="1" id="KW-0479">Metal-binding</keyword>
<keyword evidence="1" id="KW-0863">Zinc-finger</keyword>
<dbReference type="PANTHER" id="PTHR22619">
    <property type="entry name" value="ZINC FINGER SWIM DOMAIN CONTAINING PROTEIN 4, 5, 6"/>
    <property type="match status" value="1"/>
</dbReference>
<dbReference type="InterPro" id="IPR057945">
    <property type="entry name" value="TPR_ZSWIM8"/>
</dbReference>
<dbReference type="Proteomes" id="UP000287033">
    <property type="component" value="Unassembled WGS sequence"/>
</dbReference>
<reference evidence="4 5" key="1">
    <citation type="journal article" date="2018" name="Nat. Ecol. Evol.">
        <title>Shark genomes provide insights into elasmobranch evolution and the origin of vertebrates.</title>
        <authorList>
            <person name="Hara Y"/>
            <person name="Yamaguchi K"/>
            <person name="Onimaru K"/>
            <person name="Kadota M"/>
            <person name="Koyanagi M"/>
            <person name="Keeley SD"/>
            <person name="Tatsumi K"/>
            <person name="Tanaka K"/>
            <person name="Motone F"/>
            <person name="Kageyama Y"/>
            <person name="Nozu R"/>
            <person name="Adachi N"/>
            <person name="Nishimura O"/>
            <person name="Nakagawa R"/>
            <person name="Tanegashima C"/>
            <person name="Kiyatake I"/>
            <person name="Matsumoto R"/>
            <person name="Murakumo K"/>
            <person name="Nishida K"/>
            <person name="Terakita A"/>
            <person name="Kuratani S"/>
            <person name="Sato K"/>
            <person name="Hyodo S Kuraku.S."/>
        </authorList>
    </citation>
    <scope>NUCLEOTIDE SEQUENCE [LARGE SCALE GENOMIC DNA]</scope>
</reference>
<proteinExistence type="predicted"/>
<evidence type="ECO:0000313" key="4">
    <source>
        <dbReference type="EMBL" id="GCC37338.1"/>
    </source>
</evidence>
<dbReference type="InterPro" id="IPR007527">
    <property type="entry name" value="Znf_SWIM"/>
</dbReference>
<accession>A0A401T3Y4</accession>
<feature type="region of interest" description="Disordered" evidence="2">
    <location>
        <begin position="370"/>
        <end position="478"/>
    </location>
</feature>
<evidence type="ECO:0000256" key="2">
    <source>
        <dbReference type="SAM" id="MobiDB-lite"/>
    </source>
</evidence>
<comment type="caution">
    <text evidence="4">The sequence shown here is derived from an EMBL/GenBank/DDBJ whole genome shotgun (WGS) entry which is preliminary data.</text>
</comment>